<accession>A0AB38TRD4</accession>
<protein>
    <submittedName>
        <fullName evidence="2">PAAR domain-containing protein</fullName>
    </submittedName>
</protein>
<dbReference type="CDD" id="cd14744">
    <property type="entry name" value="PAAR_CT_2"/>
    <property type="match status" value="1"/>
</dbReference>
<feature type="compositionally biased region" description="Polar residues" evidence="1">
    <location>
        <begin position="140"/>
        <end position="152"/>
    </location>
</feature>
<feature type="region of interest" description="Disordered" evidence="1">
    <location>
        <begin position="85"/>
        <end position="154"/>
    </location>
</feature>
<dbReference type="Gene3D" id="2.60.200.60">
    <property type="match status" value="1"/>
</dbReference>
<gene>
    <name evidence="2" type="ORF">NYZ96_00840</name>
</gene>
<proteinExistence type="predicted"/>
<reference evidence="2" key="1">
    <citation type="submission" date="2022-09" db="EMBL/GenBank/DDBJ databases">
        <title>Genomic of Burkholderia gladioli.</title>
        <authorList>
            <person name="Wu H."/>
        </authorList>
    </citation>
    <scope>NUCLEOTIDE SEQUENCE</scope>
    <source>
        <strain evidence="2">ZN-S4</strain>
    </source>
</reference>
<sequence length="179" mass="18053">MGFAFIREGDATSHGGRVLTCDPTHTVDGKPLALIGDMAACPRCGGVFPIVKVRTELNMTFGGRAVACEGDMTACGATLIASQGTATASPTSGPSGSTSASIGAGLSVLSKPASDGPQRGRFQVLDDDTGQPVAGHPYTVTGSNGQTISGTTDADGYTSWLQADQSSSLTFERSNSSSS</sequence>
<dbReference type="InterPro" id="IPR008727">
    <property type="entry name" value="PAAR_motif"/>
</dbReference>
<dbReference type="RefSeq" id="WP_186100789.1">
    <property type="nucleotide sequence ID" value="NZ_CADEXM010000005.1"/>
</dbReference>
<dbReference type="EMBL" id="CP104214">
    <property type="protein sequence ID" value="UWX70358.1"/>
    <property type="molecule type" value="Genomic_DNA"/>
</dbReference>
<name>A0AB38TRD4_BURGA</name>
<evidence type="ECO:0000256" key="1">
    <source>
        <dbReference type="SAM" id="MobiDB-lite"/>
    </source>
</evidence>
<evidence type="ECO:0000313" key="2">
    <source>
        <dbReference type="EMBL" id="UWX70358.1"/>
    </source>
</evidence>
<organism evidence="2 3">
    <name type="scientific">Burkholderia gladioli</name>
    <name type="common">Pseudomonas marginata</name>
    <name type="synonym">Phytomonas marginata</name>
    <dbReference type="NCBI Taxonomy" id="28095"/>
    <lineage>
        <taxon>Bacteria</taxon>
        <taxon>Pseudomonadati</taxon>
        <taxon>Pseudomonadota</taxon>
        <taxon>Betaproteobacteria</taxon>
        <taxon>Burkholderiales</taxon>
        <taxon>Burkholderiaceae</taxon>
        <taxon>Burkholderia</taxon>
    </lineage>
</organism>
<dbReference type="Proteomes" id="UP001059745">
    <property type="component" value="Chromosome 1"/>
</dbReference>
<feature type="compositionally biased region" description="Low complexity" evidence="1">
    <location>
        <begin position="85"/>
        <end position="105"/>
    </location>
</feature>
<dbReference type="Pfam" id="PF05488">
    <property type="entry name" value="PAAR_motif"/>
    <property type="match status" value="1"/>
</dbReference>
<evidence type="ECO:0000313" key="3">
    <source>
        <dbReference type="Proteomes" id="UP001059745"/>
    </source>
</evidence>
<dbReference type="AlphaFoldDB" id="A0AB38TRD4"/>